<evidence type="ECO:0000313" key="9">
    <source>
        <dbReference type="EMBL" id="MBM7635008.1"/>
    </source>
</evidence>
<protein>
    <submittedName>
        <fullName evidence="9">Nickel ABC transporter permease subunit NikB</fullName>
    </submittedName>
</protein>
<evidence type="ECO:0000256" key="3">
    <source>
        <dbReference type="ARBA" id="ARBA00022475"/>
    </source>
</evidence>
<evidence type="ECO:0000256" key="5">
    <source>
        <dbReference type="ARBA" id="ARBA00022989"/>
    </source>
</evidence>
<dbReference type="EMBL" id="JAFBEC010000021">
    <property type="protein sequence ID" value="MBM7635008.1"/>
    <property type="molecule type" value="Genomic_DNA"/>
</dbReference>
<feature type="transmembrane region" description="Helical" evidence="7">
    <location>
        <begin position="173"/>
        <end position="191"/>
    </location>
</feature>
<dbReference type="InterPro" id="IPR045621">
    <property type="entry name" value="BPD_transp_1_N"/>
</dbReference>
<comment type="caution">
    <text evidence="9">The sequence shown here is derived from an EMBL/GenBank/DDBJ whole genome shotgun (WGS) entry which is preliminary data.</text>
</comment>
<sequence length="316" mass="35678">MLRMLSWRLCALVPSIVLLSFVVFLALHLIPGDPAVAYLSASQLPITEEAIERVTIELGLDRTVWEQYASWVSSALTMDFGTSYMTGEPVIEEFLFYFPATVELSVWAFLIVILSVIGLGSASAYYRKTWVDYSSRLFSIVGASLPSFWLGFLLLYVFSMSLGIFPSGNRGTVAHYVLPVLTLAIPYIAIYSRLFRTSLLEVEKLPWMSHARARGLSEKTIWLKFQLRHGVLALLPVLGIVMGYLLAGTFIVENIFSWPGVGRYMMNAIVQRDYPVIQFYILVIACLFLLINLIVDLLQAWLDPRQRHQKGGVKHV</sequence>
<feature type="domain" description="ABC transmembrane type-1" evidence="8">
    <location>
        <begin position="98"/>
        <end position="299"/>
    </location>
</feature>
<dbReference type="Gene3D" id="1.10.3720.10">
    <property type="entry name" value="MetI-like"/>
    <property type="match status" value="1"/>
</dbReference>
<dbReference type="InterPro" id="IPR035906">
    <property type="entry name" value="MetI-like_sf"/>
</dbReference>
<evidence type="ECO:0000259" key="8">
    <source>
        <dbReference type="PROSITE" id="PS50928"/>
    </source>
</evidence>
<evidence type="ECO:0000256" key="1">
    <source>
        <dbReference type="ARBA" id="ARBA00004651"/>
    </source>
</evidence>
<dbReference type="Pfam" id="PF19300">
    <property type="entry name" value="BPD_transp_1_N"/>
    <property type="match status" value="1"/>
</dbReference>
<evidence type="ECO:0000256" key="6">
    <source>
        <dbReference type="ARBA" id="ARBA00023136"/>
    </source>
</evidence>
<accession>A0ABS2PJK7</accession>
<evidence type="ECO:0000256" key="2">
    <source>
        <dbReference type="ARBA" id="ARBA00022448"/>
    </source>
</evidence>
<keyword evidence="6 7" id="KW-0472">Membrane</keyword>
<dbReference type="CDD" id="cd06261">
    <property type="entry name" value="TM_PBP2"/>
    <property type="match status" value="1"/>
</dbReference>
<dbReference type="PROSITE" id="PS50928">
    <property type="entry name" value="ABC_TM1"/>
    <property type="match status" value="1"/>
</dbReference>
<feature type="transmembrane region" description="Helical" evidence="7">
    <location>
        <begin position="104"/>
        <end position="125"/>
    </location>
</feature>
<gene>
    <name evidence="9" type="ORF">JOD17_004151</name>
</gene>
<dbReference type="Pfam" id="PF00528">
    <property type="entry name" value="BPD_transp_1"/>
    <property type="match status" value="1"/>
</dbReference>
<evidence type="ECO:0000256" key="7">
    <source>
        <dbReference type="RuleBase" id="RU363032"/>
    </source>
</evidence>
<dbReference type="PANTHER" id="PTHR43163:SF6">
    <property type="entry name" value="DIPEPTIDE TRANSPORT SYSTEM PERMEASE PROTEIN DPPB-RELATED"/>
    <property type="match status" value="1"/>
</dbReference>
<feature type="transmembrane region" description="Helical" evidence="7">
    <location>
        <begin position="137"/>
        <end position="158"/>
    </location>
</feature>
<evidence type="ECO:0000256" key="4">
    <source>
        <dbReference type="ARBA" id="ARBA00022692"/>
    </source>
</evidence>
<keyword evidence="4 7" id="KW-0812">Transmembrane</keyword>
<reference evidence="9 10" key="1">
    <citation type="submission" date="2021-01" db="EMBL/GenBank/DDBJ databases">
        <title>Genomic Encyclopedia of Type Strains, Phase IV (KMG-IV): sequencing the most valuable type-strain genomes for metagenomic binning, comparative biology and taxonomic classification.</title>
        <authorList>
            <person name="Goeker M."/>
        </authorList>
    </citation>
    <scope>NUCLEOTIDE SEQUENCE [LARGE SCALE GENOMIC DNA]</scope>
    <source>
        <strain evidence="9 10">DSM 25540</strain>
    </source>
</reference>
<dbReference type="Proteomes" id="UP000741863">
    <property type="component" value="Unassembled WGS sequence"/>
</dbReference>
<keyword evidence="3" id="KW-1003">Cell membrane</keyword>
<organism evidence="9 10">
    <name type="scientific">Geomicrobium sediminis</name>
    <dbReference type="NCBI Taxonomy" id="1347788"/>
    <lineage>
        <taxon>Bacteria</taxon>
        <taxon>Bacillati</taxon>
        <taxon>Bacillota</taxon>
        <taxon>Bacilli</taxon>
        <taxon>Bacillales</taxon>
        <taxon>Geomicrobium</taxon>
    </lineage>
</organism>
<feature type="transmembrane region" description="Helical" evidence="7">
    <location>
        <begin position="231"/>
        <end position="256"/>
    </location>
</feature>
<dbReference type="SUPFAM" id="SSF161098">
    <property type="entry name" value="MetI-like"/>
    <property type="match status" value="1"/>
</dbReference>
<feature type="transmembrane region" description="Helical" evidence="7">
    <location>
        <begin position="276"/>
        <end position="298"/>
    </location>
</feature>
<dbReference type="PANTHER" id="PTHR43163">
    <property type="entry name" value="DIPEPTIDE TRANSPORT SYSTEM PERMEASE PROTEIN DPPB-RELATED"/>
    <property type="match status" value="1"/>
</dbReference>
<comment type="similarity">
    <text evidence="7">Belongs to the binding-protein-dependent transport system permease family.</text>
</comment>
<comment type="subcellular location">
    <subcellularLocation>
        <location evidence="1 7">Cell membrane</location>
        <topology evidence="1 7">Multi-pass membrane protein</topology>
    </subcellularLocation>
</comment>
<proteinExistence type="inferred from homology"/>
<evidence type="ECO:0000313" key="10">
    <source>
        <dbReference type="Proteomes" id="UP000741863"/>
    </source>
</evidence>
<keyword evidence="5 7" id="KW-1133">Transmembrane helix</keyword>
<dbReference type="InterPro" id="IPR000515">
    <property type="entry name" value="MetI-like"/>
</dbReference>
<name>A0ABS2PJK7_9BACL</name>
<keyword evidence="2 7" id="KW-0813">Transport</keyword>
<dbReference type="RefSeq" id="WP_204699749.1">
    <property type="nucleotide sequence ID" value="NZ_JAFBEC010000021.1"/>
</dbReference>
<keyword evidence="10" id="KW-1185">Reference proteome</keyword>